<keyword evidence="3" id="KW-1185">Reference proteome</keyword>
<feature type="region of interest" description="Disordered" evidence="1">
    <location>
        <begin position="1"/>
        <end position="86"/>
    </location>
</feature>
<evidence type="ECO:0000313" key="3">
    <source>
        <dbReference type="Proteomes" id="UP000765509"/>
    </source>
</evidence>
<evidence type="ECO:0000256" key="1">
    <source>
        <dbReference type="SAM" id="MobiDB-lite"/>
    </source>
</evidence>
<proteinExistence type="predicted"/>
<accession>A0A9Q3IJU5</accession>
<protein>
    <submittedName>
        <fullName evidence="2">Uncharacterized protein</fullName>
    </submittedName>
</protein>
<gene>
    <name evidence="2" type="ORF">O181_081134</name>
</gene>
<feature type="region of interest" description="Disordered" evidence="1">
    <location>
        <begin position="151"/>
        <end position="182"/>
    </location>
</feature>
<dbReference type="Proteomes" id="UP000765509">
    <property type="component" value="Unassembled WGS sequence"/>
</dbReference>
<feature type="compositionally biased region" description="Basic and acidic residues" evidence="1">
    <location>
        <begin position="171"/>
        <end position="182"/>
    </location>
</feature>
<name>A0A9Q3IJU5_9BASI</name>
<organism evidence="2 3">
    <name type="scientific">Austropuccinia psidii MF-1</name>
    <dbReference type="NCBI Taxonomy" id="1389203"/>
    <lineage>
        <taxon>Eukaryota</taxon>
        <taxon>Fungi</taxon>
        <taxon>Dikarya</taxon>
        <taxon>Basidiomycota</taxon>
        <taxon>Pucciniomycotina</taxon>
        <taxon>Pucciniomycetes</taxon>
        <taxon>Pucciniales</taxon>
        <taxon>Sphaerophragmiaceae</taxon>
        <taxon>Austropuccinia</taxon>
    </lineage>
</organism>
<dbReference type="AlphaFoldDB" id="A0A9Q3IJU5"/>
<sequence>MGFKPQSIEQNPPNPPDKTHLFHVFRTSKPHGNPLQAQVAPNEPSQHNEPPIPGPSTASEPPEDVPTYEPEPEVALTQSTEEPFACPTTPRSVIIIDNMPVGSPHSHNDARQEFTDLRPTLMIPQSIFHESINRILLEHCCLLHMIPSVDAPGIRGGTRQPPSPGTGGLSKEGHHRDSLQIS</sequence>
<comment type="caution">
    <text evidence="2">The sequence shown here is derived from an EMBL/GenBank/DDBJ whole genome shotgun (WGS) entry which is preliminary data.</text>
</comment>
<dbReference type="EMBL" id="AVOT02046069">
    <property type="protein sequence ID" value="MBW0541419.1"/>
    <property type="molecule type" value="Genomic_DNA"/>
</dbReference>
<evidence type="ECO:0000313" key="2">
    <source>
        <dbReference type="EMBL" id="MBW0541419.1"/>
    </source>
</evidence>
<reference evidence="2" key="1">
    <citation type="submission" date="2021-03" db="EMBL/GenBank/DDBJ databases">
        <title>Draft genome sequence of rust myrtle Austropuccinia psidii MF-1, a brazilian biotype.</title>
        <authorList>
            <person name="Quecine M.C."/>
            <person name="Pachon D.M.R."/>
            <person name="Bonatelli M.L."/>
            <person name="Correr F.H."/>
            <person name="Franceschini L.M."/>
            <person name="Leite T.F."/>
            <person name="Margarido G.R.A."/>
            <person name="Almeida C.A."/>
            <person name="Ferrarezi J.A."/>
            <person name="Labate C.A."/>
        </authorList>
    </citation>
    <scope>NUCLEOTIDE SEQUENCE</scope>
    <source>
        <strain evidence="2">MF-1</strain>
    </source>
</reference>